<evidence type="ECO:0000256" key="2">
    <source>
        <dbReference type="ARBA" id="ARBA00023125"/>
    </source>
</evidence>
<evidence type="ECO:0000256" key="1">
    <source>
        <dbReference type="ARBA" id="ARBA00022491"/>
    </source>
</evidence>
<dbReference type="STRING" id="1547283.A9C19_14005"/>
<keyword evidence="1" id="KW-0678">Repressor</keyword>
<dbReference type="Pfam" id="PF00440">
    <property type="entry name" value="TetR_N"/>
    <property type="match status" value="1"/>
</dbReference>
<dbReference type="SUPFAM" id="SSF46689">
    <property type="entry name" value="Homeodomain-like"/>
    <property type="match status" value="1"/>
</dbReference>
<dbReference type="EMBL" id="CP016020">
    <property type="protein sequence ID" value="APH05754.1"/>
    <property type="molecule type" value="Genomic_DNA"/>
</dbReference>
<protein>
    <recommendedName>
        <fullName evidence="4">HTH tetR-type domain-containing protein</fullName>
    </recommendedName>
</protein>
<evidence type="ECO:0000313" key="5">
    <source>
        <dbReference type="EMBL" id="APH05754.1"/>
    </source>
</evidence>
<dbReference type="GO" id="GO:0003677">
    <property type="term" value="F:DNA binding"/>
    <property type="evidence" value="ECO:0007669"/>
    <property type="project" value="UniProtKB-UniRule"/>
</dbReference>
<dbReference type="KEGG" id="bwh:A9C19_14005"/>
<dbReference type="PANTHER" id="PTHR43479">
    <property type="entry name" value="ACREF/ENVCD OPERON REPRESSOR-RELATED"/>
    <property type="match status" value="1"/>
</dbReference>
<keyword evidence="2 3" id="KW-0238">DNA-binding</keyword>
<dbReference type="Proteomes" id="UP000181936">
    <property type="component" value="Chromosome"/>
</dbReference>
<evidence type="ECO:0000259" key="4">
    <source>
        <dbReference type="PROSITE" id="PS50977"/>
    </source>
</evidence>
<feature type="DNA-binding region" description="H-T-H motif" evidence="3">
    <location>
        <begin position="32"/>
        <end position="51"/>
    </location>
</feature>
<dbReference type="PANTHER" id="PTHR43479:SF21">
    <property type="entry name" value="TRANSCRIPTIONAL REGULATOR, TETR FAMILY"/>
    <property type="match status" value="1"/>
</dbReference>
<dbReference type="SUPFAM" id="SSF48498">
    <property type="entry name" value="Tetracyclin repressor-like, C-terminal domain"/>
    <property type="match status" value="1"/>
</dbReference>
<dbReference type="Gene3D" id="1.10.357.10">
    <property type="entry name" value="Tetracycline Repressor, domain 2"/>
    <property type="match status" value="1"/>
</dbReference>
<dbReference type="InterPro" id="IPR036271">
    <property type="entry name" value="Tet_transcr_reg_TetR-rel_C_sf"/>
</dbReference>
<gene>
    <name evidence="5" type="ORF">A9C19_14005</name>
</gene>
<feature type="domain" description="HTH tetR-type" evidence="4">
    <location>
        <begin position="9"/>
        <end position="69"/>
    </location>
</feature>
<dbReference type="InterPro" id="IPR001647">
    <property type="entry name" value="HTH_TetR"/>
</dbReference>
<dbReference type="PROSITE" id="PS50977">
    <property type="entry name" value="HTH_TETR_2"/>
    <property type="match status" value="1"/>
</dbReference>
<accession>A0A1L3MTW8</accession>
<evidence type="ECO:0000313" key="6">
    <source>
        <dbReference type="Proteomes" id="UP000181936"/>
    </source>
</evidence>
<reference evidence="5 6" key="1">
    <citation type="journal article" date="2016" name="Sci. Rep.">
        <title>Complete genome sequence and transcriptomic analysis of a novel marine strain Bacillus weihaiensis reveals the mechanism of brown algae degradation.</title>
        <authorList>
            <person name="Zhu Y."/>
            <person name="Chen P."/>
            <person name="Bao Y."/>
            <person name="Men Y."/>
            <person name="Zeng Y."/>
            <person name="Yang J."/>
            <person name="Sun J."/>
            <person name="Sun Y."/>
        </authorList>
    </citation>
    <scope>NUCLEOTIDE SEQUENCE [LARGE SCALE GENOMIC DNA]</scope>
    <source>
        <strain evidence="5 6">Alg07</strain>
    </source>
</reference>
<sequence length="202" mass="23834">MNGFEKRALKIKEKIKKTTIILLSTMEPRNMRISDIADAAKVSQVTIYKYFGSKEELINEALRSFYVTTIEEYEDFLKDPAHTFHDMIEYIMFHKKRDLNKISGEKLQELLVQNEEIQEFVTELYKTRTLPLFMQIIERGKERGEINQHLPASLIIFYLDLFKDKTDAMIQASSMYKDKEKFVEDITTLFFYGVAGKPEKDF</sequence>
<proteinExistence type="predicted"/>
<dbReference type="OrthoDB" id="113732at2"/>
<dbReference type="AlphaFoldDB" id="A0A1L3MTW8"/>
<dbReference type="InterPro" id="IPR050624">
    <property type="entry name" value="HTH-type_Tx_Regulator"/>
</dbReference>
<name>A0A1L3MTW8_9BACI</name>
<dbReference type="InterPro" id="IPR009057">
    <property type="entry name" value="Homeodomain-like_sf"/>
</dbReference>
<dbReference type="RefSeq" id="WP_072580547.1">
    <property type="nucleotide sequence ID" value="NZ_CP016020.1"/>
</dbReference>
<evidence type="ECO:0000256" key="3">
    <source>
        <dbReference type="PROSITE-ProRule" id="PRU00335"/>
    </source>
</evidence>
<keyword evidence="6" id="KW-1185">Reference proteome</keyword>
<organism evidence="5 6">
    <name type="scientific">Bacillus weihaiensis</name>
    <dbReference type="NCBI Taxonomy" id="1547283"/>
    <lineage>
        <taxon>Bacteria</taxon>
        <taxon>Bacillati</taxon>
        <taxon>Bacillota</taxon>
        <taxon>Bacilli</taxon>
        <taxon>Bacillales</taxon>
        <taxon>Bacillaceae</taxon>
        <taxon>Bacillus</taxon>
    </lineage>
</organism>